<reference evidence="2" key="2">
    <citation type="submission" date="2023-06" db="EMBL/GenBank/DDBJ databases">
        <authorList>
            <person name="Kobayashi Y."/>
            <person name="Kayamori A."/>
            <person name="Aoki K."/>
            <person name="Shiwa Y."/>
            <person name="Fujita N."/>
            <person name="Sugita T."/>
            <person name="Iwasaki W."/>
            <person name="Tanaka N."/>
            <person name="Takashima M."/>
        </authorList>
    </citation>
    <scope>NUCLEOTIDE SEQUENCE</scope>
    <source>
        <strain evidence="2">HIS016</strain>
    </source>
</reference>
<dbReference type="AlphaFoldDB" id="A0AAD3TSE6"/>
<evidence type="ECO:0000256" key="1">
    <source>
        <dbReference type="SAM" id="MobiDB-lite"/>
    </source>
</evidence>
<feature type="compositionally biased region" description="Polar residues" evidence="1">
    <location>
        <begin position="366"/>
        <end position="375"/>
    </location>
</feature>
<sequence length="575" mass="62911">MLENQSLLVELNIFGSSMSEPAPPRPSRAPRRLTKHVERYDRYGYIVSLPLPGQRQVLSAIVVKTDRGTRAAIDAGEYANCTVWADGEERRWRFGNVDGVLGEGEPEVMGGVGPSFRWKTKDVVDDVEQEDEADAWATTATELGTPTVPPEPAAMKIYHYFDFDEESRSFICPVCLDKCNCQYHLDKLGLRHLGGTAFKAPGEGKSLQPGETVQRYVERYIESKGGEEPPFDRVRLVNKADDVAAPPLTEEWEEWLEEQRCERLGIKSRKKQRKWKAVKGSGEKEKGGKGKEKRKSTTTATEREQGGRVVGQKGKGKSRIPASRLTPTGGKSVELVQEIHAAAAAIKKRKRTTDIAPAVRNPVPNTPAQTNGIAITSTSTSRGTSRPIFLRLRAARVHEIDSDGDSVHGYSTDDSSKSHSSSRQPTTNDFLARMTTAVAPVLPAYPLEGTEGVQGMDVDGLQPPEIGVNLTDSLLLPVLDHLPPMPGSDVDPLYMNSSLQPSLDLLPMSTSNMDHPCMNGAALGLITDLPLPSAQVIQPVAEHSRLGLTLAPASPLNSRRQAAIHCWHCIPPFQN</sequence>
<name>A0AAD3TSE6_9TREE</name>
<dbReference type="Proteomes" id="UP001222932">
    <property type="component" value="Unassembled WGS sequence"/>
</dbReference>
<evidence type="ECO:0000313" key="3">
    <source>
        <dbReference type="Proteomes" id="UP001222932"/>
    </source>
</evidence>
<reference evidence="2" key="1">
    <citation type="journal article" date="2023" name="BMC Genomics">
        <title>Chromosome-level genome assemblies of Cutaneotrichosporon spp. (Trichosporonales, Basidiomycota) reveal imbalanced evolution between nucleotide sequences and chromosome synteny.</title>
        <authorList>
            <person name="Kobayashi Y."/>
            <person name="Kayamori A."/>
            <person name="Aoki K."/>
            <person name="Shiwa Y."/>
            <person name="Matsutani M."/>
            <person name="Fujita N."/>
            <person name="Sugita T."/>
            <person name="Iwasaki W."/>
            <person name="Tanaka N."/>
            <person name="Takashima M."/>
        </authorList>
    </citation>
    <scope>NUCLEOTIDE SEQUENCE</scope>
    <source>
        <strain evidence="2">HIS016</strain>
    </source>
</reference>
<gene>
    <name evidence="2" type="ORF">CspeluHIS016_0206770</name>
</gene>
<proteinExistence type="predicted"/>
<feature type="region of interest" description="Disordered" evidence="1">
    <location>
        <begin position="272"/>
        <end position="329"/>
    </location>
</feature>
<organism evidence="2 3">
    <name type="scientific">Cutaneotrichosporon spelunceum</name>
    <dbReference type="NCBI Taxonomy" id="1672016"/>
    <lineage>
        <taxon>Eukaryota</taxon>
        <taxon>Fungi</taxon>
        <taxon>Dikarya</taxon>
        <taxon>Basidiomycota</taxon>
        <taxon>Agaricomycotina</taxon>
        <taxon>Tremellomycetes</taxon>
        <taxon>Trichosporonales</taxon>
        <taxon>Trichosporonaceae</taxon>
        <taxon>Cutaneotrichosporon</taxon>
    </lineage>
</organism>
<feature type="region of interest" description="Disordered" evidence="1">
    <location>
        <begin position="357"/>
        <end position="387"/>
    </location>
</feature>
<dbReference type="EMBL" id="BTCM01000002">
    <property type="protein sequence ID" value="GMK55621.1"/>
    <property type="molecule type" value="Genomic_DNA"/>
</dbReference>
<feature type="compositionally biased region" description="Low complexity" evidence="1">
    <location>
        <begin position="376"/>
        <end position="386"/>
    </location>
</feature>
<accession>A0AAD3TSE6</accession>
<comment type="caution">
    <text evidence="2">The sequence shown here is derived from an EMBL/GenBank/DDBJ whole genome shotgun (WGS) entry which is preliminary data.</text>
</comment>
<keyword evidence="3" id="KW-1185">Reference proteome</keyword>
<feature type="compositionally biased region" description="Basic and acidic residues" evidence="1">
    <location>
        <begin position="281"/>
        <end position="290"/>
    </location>
</feature>
<protein>
    <submittedName>
        <fullName evidence="2">Uncharacterized protein</fullName>
    </submittedName>
</protein>
<feature type="region of interest" description="Disordered" evidence="1">
    <location>
        <begin position="402"/>
        <end position="426"/>
    </location>
</feature>
<evidence type="ECO:0000313" key="2">
    <source>
        <dbReference type="EMBL" id="GMK55621.1"/>
    </source>
</evidence>